<dbReference type="InterPro" id="IPR007175">
    <property type="entry name" value="Rpr2/Snm1/Rpp21"/>
</dbReference>
<organism evidence="1 2">
    <name type="scientific">Plenodomus tracheiphilus IPT5</name>
    <dbReference type="NCBI Taxonomy" id="1408161"/>
    <lineage>
        <taxon>Eukaryota</taxon>
        <taxon>Fungi</taxon>
        <taxon>Dikarya</taxon>
        <taxon>Ascomycota</taxon>
        <taxon>Pezizomycotina</taxon>
        <taxon>Dothideomycetes</taxon>
        <taxon>Pleosporomycetidae</taxon>
        <taxon>Pleosporales</taxon>
        <taxon>Pleosporineae</taxon>
        <taxon>Leptosphaeriaceae</taxon>
        <taxon>Plenodomus</taxon>
    </lineage>
</organism>
<dbReference type="OrthoDB" id="438080at2759"/>
<sequence length="193" mass="21463">MAHAEQERRAQFLQEAAHLLVVPSPAAAAFLGRARDRAVQDADLEISPKEYDAYRRDICGACGNVMVPGWSCRVSIRSPSRSASYKQNDRKKAVNAPETRTVLECLRCHRETIQTLPPKPRRQVRTSRSRTELQPATEVKLARKVGDDAIIKTANATSKQRQKARKGGLQAMLEKNKSQSTGLGGFDLMDFAM</sequence>
<dbReference type="GO" id="GO:0005655">
    <property type="term" value="C:nucleolar ribonuclease P complex"/>
    <property type="evidence" value="ECO:0007669"/>
    <property type="project" value="TreeGrafter"/>
</dbReference>
<protein>
    <recommendedName>
        <fullName evidence="3">Rpr2-domain-containing protein</fullName>
    </recommendedName>
</protein>
<gene>
    <name evidence="1" type="ORF">T440DRAFT_100236</name>
</gene>
<evidence type="ECO:0008006" key="3">
    <source>
        <dbReference type="Google" id="ProtNLM"/>
    </source>
</evidence>
<reference evidence="1" key="1">
    <citation type="submission" date="2020-01" db="EMBL/GenBank/DDBJ databases">
        <authorList>
            <consortium name="DOE Joint Genome Institute"/>
            <person name="Haridas S."/>
            <person name="Albert R."/>
            <person name="Binder M."/>
            <person name="Bloem J."/>
            <person name="Labutti K."/>
            <person name="Salamov A."/>
            <person name="Andreopoulos B."/>
            <person name="Baker S.E."/>
            <person name="Barry K."/>
            <person name="Bills G."/>
            <person name="Bluhm B.H."/>
            <person name="Cannon C."/>
            <person name="Castanera R."/>
            <person name="Culley D.E."/>
            <person name="Daum C."/>
            <person name="Ezra D."/>
            <person name="Gonzalez J.B."/>
            <person name="Henrissat B."/>
            <person name="Kuo A."/>
            <person name="Liang C."/>
            <person name="Lipzen A."/>
            <person name="Lutzoni F."/>
            <person name="Magnuson J."/>
            <person name="Mondo S."/>
            <person name="Nolan M."/>
            <person name="Ohm R."/>
            <person name="Pangilinan J."/>
            <person name="Park H.-J."/>
            <person name="Ramirez L."/>
            <person name="Alfaro M."/>
            <person name="Sun H."/>
            <person name="Tritt A."/>
            <person name="Yoshinaga Y."/>
            <person name="Zwiers L.-H."/>
            <person name="Turgeon B.G."/>
            <person name="Goodwin S.B."/>
            <person name="Spatafora J.W."/>
            <person name="Crous P.W."/>
            <person name="Grigoriev I.V."/>
        </authorList>
    </citation>
    <scope>NUCLEOTIDE SEQUENCE</scope>
    <source>
        <strain evidence="1">IPT5</strain>
    </source>
</reference>
<name>A0A6A7BNR6_9PLEO</name>
<accession>A0A6A7BNR6</accession>
<dbReference type="EMBL" id="MU006289">
    <property type="protein sequence ID" value="KAF2856165.1"/>
    <property type="molecule type" value="Genomic_DNA"/>
</dbReference>
<dbReference type="AlphaFoldDB" id="A0A6A7BNR6"/>
<dbReference type="PANTHER" id="PTHR14742">
    <property type="entry name" value="RIBONUCLEASE P SUBUNIT P21"/>
    <property type="match status" value="1"/>
</dbReference>
<dbReference type="Gene3D" id="6.20.50.20">
    <property type="match status" value="1"/>
</dbReference>
<dbReference type="Pfam" id="PF04032">
    <property type="entry name" value="Rpr2"/>
    <property type="match status" value="1"/>
</dbReference>
<dbReference type="PANTHER" id="PTHR14742:SF3">
    <property type="entry name" value="RIBONUCLEASE MRP PROTEIN SUBUNIT SNM1"/>
    <property type="match status" value="1"/>
</dbReference>
<dbReference type="Proteomes" id="UP000799423">
    <property type="component" value="Unassembled WGS sequence"/>
</dbReference>
<evidence type="ECO:0000313" key="1">
    <source>
        <dbReference type="EMBL" id="KAF2856165.1"/>
    </source>
</evidence>
<evidence type="ECO:0000313" key="2">
    <source>
        <dbReference type="Proteomes" id="UP000799423"/>
    </source>
</evidence>
<dbReference type="GO" id="GO:0008033">
    <property type="term" value="P:tRNA processing"/>
    <property type="evidence" value="ECO:0007669"/>
    <property type="project" value="TreeGrafter"/>
</dbReference>
<keyword evidence="2" id="KW-1185">Reference proteome</keyword>
<proteinExistence type="predicted"/>